<organism evidence="1 2">
    <name type="scientific">Hyphomicrobium album</name>
    <dbReference type="NCBI Taxonomy" id="2665159"/>
    <lineage>
        <taxon>Bacteria</taxon>
        <taxon>Pseudomonadati</taxon>
        <taxon>Pseudomonadota</taxon>
        <taxon>Alphaproteobacteria</taxon>
        <taxon>Hyphomicrobiales</taxon>
        <taxon>Hyphomicrobiaceae</taxon>
        <taxon>Hyphomicrobium</taxon>
    </lineage>
</organism>
<sequence>MAAEDVADPRTIVARVPQSTAVVVRPVHRGVVANAQRAMRRMWLQWFADHWDHRAAA</sequence>
<accession>A0A6I3KLI3</accession>
<protein>
    <submittedName>
        <fullName evidence="1">Uncharacterized protein</fullName>
    </submittedName>
</protein>
<gene>
    <name evidence="1" type="ORF">GIW81_16870</name>
</gene>
<dbReference type="RefSeq" id="WP_154740494.1">
    <property type="nucleotide sequence ID" value="NZ_WMBQ01000002.1"/>
</dbReference>
<comment type="caution">
    <text evidence="1">The sequence shown here is derived from an EMBL/GenBank/DDBJ whole genome shotgun (WGS) entry which is preliminary data.</text>
</comment>
<name>A0A6I3KLI3_9HYPH</name>
<dbReference type="EMBL" id="WMBQ01000002">
    <property type="protein sequence ID" value="MTD96014.1"/>
    <property type="molecule type" value="Genomic_DNA"/>
</dbReference>
<reference evidence="1 2" key="1">
    <citation type="submission" date="2019-11" db="EMBL/GenBank/DDBJ databases">
        <title>Identification of a novel strain.</title>
        <authorList>
            <person name="Xu Q."/>
            <person name="Wang G."/>
        </authorList>
    </citation>
    <scope>NUCLEOTIDE SEQUENCE [LARGE SCALE GENOMIC DNA]</scope>
    <source>
        <strain evidence="2">xq</strain>
    </source>
</reference>
<dbReference type="Proteomes" id="UP000440694">
    <property type="component" value="Unassembled WGS sequence"/>
</dbReference>
<evidence type="ECO:0000313" key="1">
    <source>
        <dbReference type="EMBL" id="MTD96014.1"/>
    </source>
</evidence>
<keyword evidence="2" id="KW-1185">Reference proteome</keyword>
<proteinExistence type="predicted"/>
<dbReference type="AlphaFoldDB" id="A0A6I3KLI3"/>
<evidence type="ECO:0000313" key="2">
    <source>
        <dbReference type="Proteomes" id="UP000440694"/>
    </source>
</evidence>